<dbReference type="Gene3D" id="3.40.50.720">
    <property type="entry name" value="NAD(P)-binding Rossmann-like Domain"/>
    <property type="match status" value="1"/>
</dbReference>
<feature type="domain" description="GFO/IDH/MocA-like oxidoreductase" evidence="3">
    <location>
        <begin position="128"/>
        <end position="261"/>
    </location>
</feature>
<dbReference type="Gene3D" id="3.30.360.10">
    <property type="entry name" value="Dihydrodipicolinate Reductase, domain 2"/>
    <property type="match status" value="1"/>
</dbReference>
<dbReference type="InterPro" id="IPR000683">
    <property type="entry name" value="Gfo/Idh/MocA-like_OxRdtase_N"/>
</dbReference>
<dbReference type="InterPro" id="IPR036291">
    <property type="entry name" value="NAD(P)-bd_dom_sf"/>
</dbReference>
<evidence type="ECO:0000259" key="2">
    <source>
        <dbReference type="Pfam" id="PF01408"/>
    </source>
</evidence>
<feature type="domain" description="Gfo/Idh/MocA-like oxidoreductase N-terminal" evidence="2">
    <location>
        <begin position="2"/>
        <end position="116"/>
    </location>
</feature>
<dbReference type="RefSeq" id="WP_316432722.1">
    <property type="nucleotide sequence ID" value="NZ_CP053586.1"/>
</dbReference>
<dbReference type="EMBL" id="CP053586">
    <property type="protein sequence ID" value="WNZ21480.1"/>
    <property type="molecule type" value="Genomic_DNA"/>
</dbReference>
<dbReference type="InterPro" id="IPR050463">
    <property type="entry name" value="Gfo/Idh/MocA_oxidrdct_glycsds"/>
</dbReference>
<dbReference type="GO" id="GO:0016491">
    <property type="term" value="F:oxidoreductase activity"/>
    <property type="evidence" value="ECO:0007669"/>
    <property type="project" value="UniProtKB-KW"/>
</dbReference>
<evidence type="ECO:0000259" key="3">
    <source>
        <dbReference type="Pfam" id="PF22725"/>
    </source>
</evidence>
<organism evidence="4">
    <name type="scientific">Leptolyngbya sp. NK1-12</name>
    <dbReference type="NCBI Taxonomy" id="2547451"/>
    <lineage>
        <taxon>Bacteria</taxon>
        <taxon>Bacillati</taxon>
        <taxon>Cyanobacteriota</taxon>
        <taxon>Cyanophyceae</taxon>
        <taxon>Leptolyngbyales</taxon>
        <taxon>Leptolyngbyaceae</taxon>
        <taxon>Leptolyngbya group</taxon>
        <taxon>Leptolyngbya</taxon>
    </lineage>
</organism>
<dbReference type="GO" id="GO:0000166">
    <property type="term" value="F:nucleotide binding"/>
    <property type="evidence" value="ECO:0007669"/>
    <property type="project" value="InterPro"/>
</dbReference>
<reference evidence="4" key="1">
    <citation type="submission" date="2020-05" db="EMBL/GenBank/DDBJ databases">
        <authorList>
            <person name="Zhu T."/>
            <person name="Keshari N."/>
            <person name="Lu X."/>
        </authorList>
    </citation>
    <scope>NUCLEOTIDE SEQUENCE</scope>
    <source>
        <strain evidence="4">NK1-12</strain>
    </source>
</reference>
<dbReference type="PANTHER" id="PTHR43818:SF11">
    <property type="entry name" value="BCDNA.GH03377"/>
    <property type="match status" value="1"/>
</dbReference>
<sequence length="374" mass="41851">MQIAIVGCGFVADYYLKTLANYPDLQVAGVMDRVEERATRFSAYHAVPMYRSLAELLADPNVSIVLNLTNPGSHYEISKAALEAGKHVYSEKPLAMTMPEAEELVALAEQRGLLISSAPCSLLGESAQTLWKALREKQIGTVRLVYAEMDDGLVHRMPYQKWVSESGIPWPYKDEFEVGCTLEHAGYYVTWLTAFFGPAETVTAFSSCLIPDKQTDVLLDRNAPDFSVACIKFASGVVARLTCSIVAPHDHQLRIIGDDGVMGIEDCWYYGSPVYIKRMIRIRRKTFMSPWKQRYPLVQKPPKFGYKGSQQMDFARGVAELAAAIQERRPCRLSPQFSLHNNELVLAIHNALETGAPYKMTTSFDPIAPMPWAK</sequence>
<evidence type="ECO:0000313" key="4">
    <source>
        <dbReference type="EMBL" id="WNZ21480.1"/>
    </source>
</evidence>
<gene>
    <name evidence="4" type="ORF">HJG54_00435</name>
</gene>
<dbReference type="InterPro" id="IPR055170">
    <property type="entry name" value="GFO_IDH_MocA-like_dom"/>
</dbReference>
<dbReference type="PANTHER" id="PTHR43818">
    <property type="entry name" value="BCDNA.GH03377"/>
    <property type="match status" value="1"/>
</dbReference>
<dbReference type="SUPFAM" id="SSF55347">
    <property type="entry name" value="Glyceraldehyde-3-phosphate dehydrogenase-like, C-terminal domain"/>
    <property type="match status" value="1"/>
</dbReference>
<name>A0AA97AE13_9CYAN</name>
<proteinExistence type="predicted"/>
<dbReference type="Pfam" id="PF01408">
    <property type="entry name" value="GFO_IDH_MocA"/>
    <property type="match status" value="1"/>
</dbReference>
<evidence type="ECO:0000256" key="1">
    <source>
        <dbReference type="ARBA" id="ARBA00023002"/>
    </source>
</evidence>
<protein>
    <submittedName>
        <fullName evidence="4">Gfo/Idh/MocA family oxidoreductase</fullName>
    </submittedName>
</protein>
<accession>A0AA97AE13</accession>
<dbReference type="SUPFAM" id="SSF51735">
    <property type="entry name" value="NAD(P)-binding Rossmann-fold domains"/>
    <property type="match status" value="1"/>
</dbReference>
<dbReference type="AlphaFoldDB" id="A0AA97AE13"/>
<dbReference type="Pfam" id="PF22725">
    <property type="entry name" value="GFO_IDH_MocA_C3"/>
    <property type="match status" value="1"/>
</dbReference>
<keyword evidence="1" id="KW-0560">Oxidoreductase</keyword>